<dbReference type="AlphaFoldDB" id="A0AA88LLZ6"/>
<dbReference type="EMBL" id="JAUPFM010000167">
    <property type="protein sequence ID" value="KAK2811710.1"/>
    <property type="molecule type" value="Genomic_DNA"/>
</dbReference>
<protein>
    <submittedName>
        <fullName evidence="1">Uncharacterized protein</fullName>
    </submittedName>
</protein>
<keyword evidence="2" id="KW-1185">Reference proteome</keyword>
<accession>A0AA88LLZ6</accession>
<reference evidence="1" key="1">
    <citation type="submission" date="2023-07" db="EMBL/GenBank/DDBJ databases">
        <title>Chromosome-level Genome Assembly of Striped Snakehead (Channa striata).</title>
        <authorList>
            <person name="Liu H."/>
        </authorList>
    </citation>
    <scope>NUCLEOTIDE SEQUENCE</scope>
    <source>
        <strain evidence="1">Gz</strain>
        <tissue evidence="1">Muscle</tissue>
    </source>
</reference>
<gene>
    <name evidence="1" type="ORF">Q5P01_000173</name>
</gene>
<feature type="non-terminal residue" evidence="1">
    <location>
        <position position="138"/>
    </location>
</feature>
<evidence type="ECO:0000313" key="2">
    <source>
        <dbReference type="Proteomes" id="UP001187415"/>
    </source>
</evidence>
<name>A0AA88LLZ6_CHASR</name>
<comment type="caution">
    <text evidence="1">The sequence shown here is derived from an EMBL/GenBank/DDBJ whole genome shotgun (WGS) entry which is preliminary data.</text>
</comment>
<organism evidence="1 2">
    <name type="scientific">Channa striata</name>
    <name type="common">Snakehead murrel</name>
    <name type="synonym">Ophicephalus striatus</name>
    <dbReference type="NCBI Taxonomy" id="64152"/>
    <lineage>
        <taxon>Eukaryota</taxon>
        <taxon>Metazoa</taxon>
        <taxon>Chordata</taxon>
        <taxon>Craniata</taxon>
        <taxon>Vertebrata</taxon>
        <taxon>Euteleostomi</taxon>
        <taxon>Actinopterygii</taxon>
        <taxon>Neopterygii</taxon>
        <taxon>Teleostei</taxon>
        <taxon>Neoteleostei</taxon>
        <taxon>Acanthomorphata</taxon>
        <taxon>Anabantaria</taxon>
        <taxon>Anabantiformes</taxon>
        <taxon>Channoidei</taxon>
        <taxon>Channidae</taxon>
        <taxon>Channa</taxon>
    </lineage>
</organism>
<sequence>MTLPMTPVTAQQPVKVVQPATLGEEGSPVSVSVPLLTRGTCSVATMTEGKPVSPSSWGEVDNGDVGFRVLDHGSPKVRRLQRRLHVPAVHVDDMADDSLLVGTGKPNLLEGEELLDLDRTPTLVPEVQSHAQLVHTVQ</sequence>
<dbReference type="Proteomes" id="UP001187415">
    <property type="component" value="Unassembled WGS sequence"/>
</dbReference>
<proteinExistence type="predicted"/>
<evidence type="ECO:0000313" key="1">
    <source>
        <dbReference type="EMBL" id="KAK2811710.1"/>
    </source>
</evidence>